<dbReference type="GO" id="GO:0008509">
    <property type="term" value="F:monoatomic anion transmembrane transporter activity"/>
    <property type="evidence" value="ECO:0007669"/>
    <property type="project" value="InterPro"/>
</dbReference>
<comment type="caution">
    <text evidence="14">Lacks conserved residue(s) required for the propagation of feature annotation.</text>
</comment>
<feature type="transmembrane region" description="Helical" evidence="14">
    <location>
        <begin position="570"/>
        <end position="593"/>
    </location>
</feature>
<dbReference type="InterPro" id="IPR003020">
    <property type="entry name" value="HCO3_transpt_euk"/>
</dbReference>
<accession>A0A8C4SM21</accession>
<dbReference type="GO" id="GO:0016323">
    <property type="term" value="C:basolateral plasma membrane"/>
    <property type="evidence" value="ECO:0007669"/>
    <property type="project" value="UniProtKB-SubCell"/>
</dbReference>
<dbReference type="PANTHER" id="PTHR11453">
    <property type="entry name" value="ANION EXCHANGE PROTEIN"/>
    <property type="match status" value="1"/>
</dbReference>
<dbReference type="InterPro" id="IPR003024">
    <property type="entry name" value="Na/HCO3_transpt"/>
</dbReference>
<feature type="region of interest" description="Disordered" evidence="15">
    <location>
        <begin position="64"/>
        <end position="102"/>
    </location>
</feature>
<dbReference type="Proteomes" id="UP000694620">
    <property type="component" value="Chromosome 13"/>
</dbReference>
<protein>
    <recommendedName>
        <fullName evidence="14">Anion exchange protein</fullName>
    </recommendedName>
</protein>
<gene>
    <name evidence="18" type="primary">SLC4A7</name>
    <name evidence="18" type="synonym">LOC114663894</name>
</gene>
<evidence type="ECO:0000259" key="17">
    <source>
        <dbReference type="Pfam" id="PF07565"/>
    </source>
</evidence>
<comment type="subcellular location">
    <subcellularLocation>
        <location evidence="1">Apical cell membrane</location>
    </subcellularLocation>
    <subcellularLocation>
        <location evidence="2">Basolateral cell membrane</location>
        <topology evidence="2">Multi-pass membrane protein</topology>
    </subcellularLocation>
    <subcellularLocation>
        <location evidence="14">Membrane</location>
        <topology evidence="14">Multi-pass membrane protein</topology>
    </subcellularLocation>
</comment>
<evidence type="ECO:0000313" key="19">
    <source>
        <dbReference type="Proteomes" id="UP000694620"/>
    </source>
</evidence>
<dbReference type="GO" id="GO:0051453">
    <property type="term" value="P:regulation of intracellular pH"/>
    <property type="evidence" value="ECO:0007669"/>
    <property type="project" value="TreeGrafter"/>
</dbReference>
<feature type="transmembrane region" description="Helical" evidence="14">
    <location>
        <begin position="600"/>
        <end position="618"/>
    </location>
</feature>
<evidence type="ECO:0000256" key="3">
    <source>
        <dbReference type="ARBA" id="ARBA00010993"/>
    </source>
</evidence>
<evidence type="ECO:0000256" key="5">
    <source>
        <dbReference type="ARBA" id="ARBA00022475"/>
    </source>
</evidence>
<keyword evidence="10 14" id="KW-0472">Membrane</keyword>
<proteinExistence type="inferred from homology"/>
<dbReference type="GO" id="GO:0016324">
    <property type="term" value="C:apical plasma membrane"/>
    <property type="evidence" value="ECO:0007669"/>
    <property type="project" value="UniProtKB-SubCell"/>
</dbReference>
<comment type="similarity">
    <text evidence="3 14">Belongs to the anion exchanger (TC 2.A.31) family.</text>
</comment>
<evidence type="ECO:0000313" key="18">
    <source>
        <dbReference type="Ensembl" id="ENSECRP00000018746.1"/>
    </source>
</evidence>
<evidence type="ECO:0000256" key="15">
    <source>
        <dbReference type="SAM" id="MobiDB-lite"/>
    </source>
</evidence>
<evidence type="ECO:0000256" key="1">
    <source>
        <dbReference type="ARBA" id="ARBA00004221"/>
    </source>
</evidence>
<feature type="transmembrane region" description="Helical" evidence="14">
    <location>
        <begin position="824"/>
        <end position="845"/>
    </location>
</feature>
<keyword evidence="6 14" id="KW-0812">Transmembrane</keyword>
<keyword evidence="19" id="KW-1185">Reference proteome</keyword>
<dbReference type="GO" id="GO:0005452">
    <property type="term" value="F:solute:inorganic anion antiporter activity"/>
    <property type="evidence" value="ECO:0007669"/>
    <property type="project" value="InterPro"/>
</dbReference>
<dbReference type="AlphaFoldDB" id="A0A8C4SM21"/>
<feature type="domain" description="Bicarbonate transporter-like transmembrane" evidence="16">
    <location>
        <begin position="454"/>
        <end position="820"/>
    </location>
</feature>
<feature type="transmembrane region" description="Helical" evidence="14">
    <location>
        <begin position="784"/>
        <end position="803"/>
    </location>
</feature>
<evidence type="ECO:0000256" key="4">
    <source>
        <dbReference type="ARBA" id="ARBA00022448"/>
    </source>
</evidence>
<organism evidence="18 19">
    <name type="scientific">Erpetoichthys calabaricus</name>
    <name type="common">Rope fish</name>
    <name type="synonym">Calamoichthys calabaricus</name>
    <dbReference type="NCBI Taxonomy" id="27687"/>
    <lineage>
        <taxon>Eukaryota</taxon>
        <taxon>Metazoa</taxon>
        <taxon>Chordata</taxon>
        <taxon>Craniata</taxon>
        <taxon>Vertebrata</taxon>
        <taxon>Euteleostomi</taxon>
        <taxon>Actinopterygii</taxon>
        <taxon>Polypteriformes</taxon>
        <taxon>Polypteridae</taxon>
        <taxon>Erpetoichthys</taxon>
    </lineage>
</organism>
<keyword evidence="9 14" id="KW-0406">Ion transport</keyword>
<dbReference type="InterPro" id="IPR016152">
    <property type="entry name" value="PTrfase/Anion_transptr"/>
</dbReference>
<keyword evidence="13" id="KW-0739">Sodium transport</keyword>
<evidence type="ECO:0000256" key="10">
    <source>
        <dbReference type="ARBA" id="ARBA00023136"/>
    </source>
</evidence>
<keyword evidence="11" id="KW-1015">Disulfide bond</keyword>
<dbReference type="InterPro" id="IPR013769">
    <property type="entry name" value="Band3_cytoplasmic_dom"/>
</dbReference>
<dbReference type="FunFam" id="3.40.930.10:FF:000001">
    <property type="entry name" value="Anion exchange protein"/>
    <property type="match status" value="1"/>
</dbReference>
<evidence type="ECO:0000256" key="2">
    <source>
        <dbReference type="ARBA" id="ARBA00004554"/>
    </source>
</evidence>
<dbReference type="SUPFAM" id="SSF55804">
    <property type="entry name" value="Phoshotransferase/anion transport protein"/>
    <property type="match status" value="1"/>
</dbReference>
<reference evidence="18" key="3">
    <citation type="submission" date="2025-09" db="UniProtKB">
        <authorList>
            <consortium name="Ensembl"/>
        </authorList>
    </citation>
    <scope>IDENTIFICATION</scope>
</reference>
<evidence type="ECO:0000256" key="6">
    <source>
        <dbReference type="ARBA" id="ARBA00022692"/>
    </source>
</evidence>
<dbReference type="Pfam" id="PF00955">
    <property type="entry name" value="HCO3_cotransp"/>
    <property type="match status" value="1"/>
</dbReference>
<dbReference type="Gene3D" id="1.10.287.570">
    <property type="entry name" value="Helical hairpin bin"/>
    <property type="match status" value="1"/>
</dbReference>
<evidence type="ECO:0000256" key="9">
    <source>
        <dbReference type="ARBA" id="ARBA00023065"/>
    </source>
</evidence>
<evidence type="ECO:0000256" key="8">
    <source>
        <dbReference type="ARBA" id="ARBA00023053"/>
    </source>
</evidence>
<evidence type="ECO:0000256" key="11">
    <source>
        <dbReference type="ARBA" id="ARBA00023157"/>
    </source>
</evidence>
<dbReference type="Gene3D" id="3.40.930.10">
    <property type="entry name" value="Mannitol-specific EII, Chain A"/>
    <property type="match status" value="1"/>
</dbReference>
<dbReference type="Ensembl" id="ENSECRT00000019125.1">
    <property type="protein sequence ID" value="ENSECRP00000018746.1"/>
    <property type="gene ID" value="ENSECRG00000012400.1"/>
</dbReference>
<evidence type="ECO:0000256" key="13">
    <source>
        <dbReference type="ARBA" id="ARBA00023201"/>
    </source>
</evidence>
<name>A0A8C4SM21_ERPCA</name>
<keyword evidence="7 14" id="KW-1133">Transmembrane helix</keyword>
<feature type="transmembrane region" description="Helical" evidence="14">
    <location>
        <begin position="512"/>
        <end position="531"/>
    </location>
</feature>
<sequence length="1036" mass="116372">MATETTRSENVCLFAIDLGSGPPLNEEAIVDLGKTSSTISTNFEKEELESHRAVYIGVHVPLGKQSRRRHRHRGHRHHRKRRDRGSDREDGRESPSYDTPSQRVQFILGTEDDDEEHIPHDLFTEMDELAFRDGHLYEWKETARWLKFEEDVEDGGERWSKPYVATLSLHSLFELRSCILNGTVMLDMRANSIEEIADMIIDNMVASQQLDETLREKVREAMLKRHHHQNEKKLSNRIPLVRSFADIGLLTSPQSSPGIIENVTRGCDSKASGLGGGSRENSTVDFSRVDMNFMKKIPPGAEASNVLIGEVDFLERPIIAFVRLSPAVLLSGITEVPVPTRFLFLLLGPFGKGQQYHEIGRSIATLMTDEIFHDVAYKAKDRNDLLSGIDEFLDQVTVLPPGEWDPTIRIEPPKSVPSQEKRKMPALPNGSAPATDIIKDDDHHAGPELQRTGRLFGGLILDVRRKVPFFWSDLRDALSLQCLASILFLYCACMSPVITFGGLLGEATKGNISAIESLFGASLTGMAYSVFAGQPLTILGSTGPVLVFEKICFKFCSDYGLCYLSLRTSIGLWTAFLCLLLVATDASSLVCYITRFTEEAFAALICIIFIYEALEKLFDLGEQYPVNMHNDLENLTTYTCHCAKPENVSMETLQHWNTTNVTADEVPWSELNVSACHQLHGVFVGPACGEHGPYIPDVLFWSVILFFTTFFLSSFLKQFKTKRYFPTKVRSTISDFAVFLTIMVMVLVDFLLGVPSPKLRVPDRFEPTSKHRGWLIGPLGPNPWWTLLAAAIPALLCTILIFMDQQITAVIINRKEHKLKFIPMPVLYGVFLYMGVSSLKGIQFFDRIKLFGMPAKHQPDLIYLRYVPLWKVHVFTVVQLTCLVLLWVIKASAAAVVFPMMVLALVFIRKLLDFFFTKRELSWLDDLMPESKKKKEDDKKKKEEKEAAALLFDADDGDTVQIPYDGASLLKIPVQSLKCSSDPSVVNISDEMAKTTMWKAVSMSADGAKVMRTNSSPVDGTLNFPEDLSDLLGWAN</sequence>
<feature type="region of interest" description="Disordered" evidence="15">
    <location>
        <begin position="409"/>
        <end position="431"/>
    </location>
</feature>
<feature type="transmembrane region" description="Helical" evidence="14">
    <location>
        <begin position="736"/>
        <end position="754"/>
    </location>
</feature>
<dbReference type="GO" id="GO:0008510">
    <property type="term" value="F:sodium:bicarbonate symporter activity"/>
    <property type="evidence" value="ECO:0007669"/>
    <property type="project" value="TreeGrafter"/>
</dbReference>
<keyword evidence="8" id="KW-0915">Sodium</keyword>
<evidence type="ECO:0000259" key="16">
    <source>
        <dbReference type="Pfam" id="PF00955"/>
    </source>
</evidence>
<keyword evidence="5" id="KW-1003">Cell membrane</keyword>
<dbReference type="NCBIfam" id="TIGR00834">
    <property type="entry name" value="ae"/>
    <property type="match status" value="1"/>
</dbReference>
<feature type="transmembrane region" description="Helical" evidence="14">
    <location>
        <begin position="698"/>
        <end position="716"/>
    </location>
</feature>
<evidence type="ECO:0000256" key="7">
    <source>
        <dbReference type="ARBA" id="ARBA00022989"/>
    </source>
</evidence>
<evidence type="ECO:0000256" key="14">
    <source>
        <dbReference type="RuleBase" id="RU362035"/>
    </source>
</evidence>
<dbReference type="PRINTS" id="PR01232">
    <property type="entry name" value="NAHCO3TRSPRT"/>
</dbReference>
<feature type="transmembrane region" description="Helical" evidence="14">
    <location>
        <begin position="884"/>
        <end position="908"/>
    </location>
</feature>
<dbReference type="PANTHER" id="PTHR11453:SF105">
    <property type="entry name" value="SODIUM BICARBONATE COTRANSPORTER 3"/>
    <property type="match status" value="1"/>
</dbReference>
<dbReference type="PRINTS" id="PR01231">
    <property type="entry name" value="HCO3TRNSPORT"/>
</dbReference>
<feature type="compositionally biased region" description="Basic residues" evidence="15">
    <location>
        <begin position="65"/>
        <end position="83"/>
    </location>
</feature>
<dbReference type="Pfam" id="PF07565">
    <property type="entry name" value="Band_3_cyto"/>
    <property type="match status" value="1"/>
</dbReference>
<feature type="compositionally biased region" description="Basic and acidic residues" evidence="15">
    <location>
        <begin position="84"/>
        <end position="95"/>
    </location>
</feature>
<dbReference type="InterPro" id="IPR011531">
    <property type="entry name" value="HCO3_transpt-like_TM_dom"/>
</dbReference>
<reference evidence="18" key="1">
    <citation type="submission" date="2021-06" db="EMBL/GenBank/DDBJ databases">
        <authorList>
            <consortium name="Wellcome Sanger Institute Data Sharing"/>
        </authorList>
    </citation>
    <scope>NUCLEOTIDE SEQUENCE [LARGE SCALE GENOMIC DNA]</scope>
</reference>
<evidence type="ECO:0000256" key="12">
    <source>
        <dbReference type="ARBA" id="ARBA00023180"/>
    </source>
</evidence>
<feature type="domain" description="Band 3 cytoplasmic" evidence="17">
    <location>
        <begin position="120"/>
        <end position="406"/>
    </location>
</feature>
<keyword evidence="12" id="KW-0325">Glycoprotein</keyword>
<dbReference type="FunFam" id="1.10.287.570:FF:000001">
    <property type="entry name" value="Anion exchange protein"/>
    <property type="match status" value="1"/>
</dbReference>
<reference evidence="18" key="2">
    <citation type="submission" date="2025-08" db="UniProtKB">
        <authorList>
            <consortium name="Ensembl"/>
        </authorList>
    </citation>
    <scope>IDENTIFICATION</scope>
</reference>
<keyword evidence="4 14" id="KW-0813">Transport</keyword>
<dbReference type="GeneTree" id="ENSGT00940000157045"/>
<feature type="transmembrane region" description="Helical" evidence="14">
    <location>
        <begin position="483"/>
        <end position="505"/>
    </location>
</feature>